<dbReference type="CDD" id="cd00207">
    <property type="entry name" value="fer2"/>
    <property type="match status" value="1"/>
</dbReference>
<dbReference type="PROSITE" id="PS51085">
    <property type="entry name" value="2FE2S_FER_2"/>
    <property type="match status" value="1"/>
</dbReference>
<feature type="domain" description="4Fe-4S His(Cys)3-ligated-type" evidence="7">
    <location>
        <begin position="83"/>
        <end position="142"/>
    </location>
</feature>
<dbReference type="InterPro" id="IPR000283">
    <property type="entry name" value="NADH_UbQ_OxRdtase_75kDa_su_CS"/>
</dbReference>
<evidence type="ECO:0000256" key="3">
    <source>
        <dbReference type="ARBA" id="ARBA00022723"/>
    </source>
</evidence>
<dbReference type="AlphaFoldDB" id="A0A382UK28"/>
<dbReference type="Pfam" id="PF13510">
    <property type="entry name" value="Fer2_4"/>
    <property type="match status" value="1"/>
</dbReference>
<evidence type="ECO:0000256" key="5">
    <source>
        <dbReference type="ARBA" id="ARBA00023014"/>
    </source>
</evidence>
<dbReference type="GO" id="GO:0051539">
    <property type="term" value="F:4 iron, 4 sulfur cluster binding"/>
    <property type="evidence" value="ECO:0007669"/>
    <property type="project" value="UniProtKB-KW"/>
</dbReference>
<dbReference type="SUPFAM" id="SSF54292">
    <property type="entry name" value="2Fe-2S ferredoxin-like"/>
    <property type="match status" value="1"/>
</dbReference>
<dbReference type="GO" id="GO:0046872">
    <property type="term" value="F:metal ion binding"/>
    <property type="evidence" value="ECO:0007669"/>
    <property type="project" value="UniProtKB-KW"/>
</dbReference>
<sequence length="142" mass="15802">MPDPNGFTIDGVEVNPQKGQTILQAALDHGIYIPYLCYFPKMKPYGACRACLVEVEANGRKMLVASCTTPPIPDSSVSTNNEEVTDLRKNVIELLMTEHPHGCLTCHRIELCGPQDICQRHVSVTDRCTICPKNERCELKDT</sequence>
<dbReference type="PROSITE" id="PS51839">
    <property type="entry name" value="4FE4S_HC3"/>
    <property type="match status" value="1"/>
</dbReference>
<keyword evidence="2" id="KW-0004">4Fe-4S</keyword>
<gene>
    <name evidence="8" type="ORF">METZ01_LOCUS386905</name>
</gene>
<dbReference type="GO" id="GO:0016020">
    <property type="term" value="C:membrane"/>
    <property type="evidence" value="ECO:0007669"/>
    <property type="project" value="InterPro"/>
</dbReference>
<dbReference type="GO" id="GO:0008137">
    <property type="term" value="F:NADH dehydrogenase (ubiquinone) activity"/>
    <property type="evidence" value="ECO:0007669"/>
    <property type="project" value="InterPro"/>
</dbReference>
<dbReference type="EMBL" id="UINC01144499">
    <property type="protein sequence ID" value="SVD34051.1"/>
    <property type="molecule type" value="Genomic_DNA"/>
</dbReference>
<proteinExistence type="predicted"/>
<evidence type="ECO:0000259" key="7">
    <source>
        <dbReference type="PROSITE" id="PS51839"/>
    </source>
</evidence>
<dbReference type="PROSITE" id="PS00641">
    <property type="entry name" value="COMPLEX1_75K_1"/>
    <property type="match status" value="1"/>
</dbReference>
<keyword evidence="5" id="KW-0411">Iron-sulfur</keyword>
<comment type="cofactor">
    <cofactor evidence="1">
        <name>[4Fe-4S] cluster</name>
        <dbReference type="ChEBI" id="CHEBI:49883"/>
    </cofactor>
</comment>
<dbReference type="Pfam" id="PF10588">
    <property type="entry name" value="NADH-G_4Fe-4S_3"/>
    <property type="match status" value="1"/>
</dbReference>
<evidence type="ECO:0000256" key="4">
    <source>
        <dbReference type="ARBA" id="ARBA00023004"/>
    </source>
</evidence>
<evidence type="ECO:0000259" key="6">
    <source>
        <dbReference type="PROSITE" id="PS51085"/>
    </source>
</evidence>
<name>A0A382UK28_9ZZZZ</name>
<dbReference type="InterPro" id="IPR019574">
    <property type="entry name" value="NADH_UbQ_OxRdtase_Gsu_4Fe4S-bd"/>
</dbReference>
<evidence type="ECO:0008006" key="9">
    <source>
        <dbReference type="Google" id="ProtNLM"/>
    </source>
</evidence>
<feature type="non-terminal residue" evidence="8">
    <location>
        <position position="142"/>
    </location>
</feature>
<evidence type="ECO:0000256" key="1">
    <source>
        <dbReference type="ARBA" id="ARBA00001966"/>
    </source>
</evidence>
<keyword evidence="4" id="KW-0408">Iron</keyword>
<dbReference type="GO" id="GO:0042773">
    <property type="term" value="P:ATP synthesis coupled electron transport"/>
    <property type="evidence" value="ECO:0007669"/>
    <property type="project" value="InterPro"/>
</dbReference>
<dbReference type="Gene3D" id="3.10.20.740">
    <property type="match status" value="1"/>
</dbReference>
<organism evidence="8">
    <name type="scientific">marine metagenome</name>
    <dbReference type="NCBI Taxonomy" id="408172"/>
    <lineage>
        <taxon>unclassified sequences</taxon>
        <taxon>metagenomes</taxon>
        <taxon>ecological metagenomes</taxon>
    </lineage>
</organism>
<feature type="domain" description="2Fe-2S ferredoxin-type" evidence="6">
    <location>
        <begin position="1"/>
        <end position="83"/>
    </location>
</feature>
<dbReference type="InterPro" id="IPR036010">
    <property type="entry name" value="2Fe-2S_ferredoxin-like_sf"/>
</dbReference>
<accession>A0A382UK28</accession>
<keyword evidence="3" id="KW-0479">Metal-binding</keyword>
<dbReference type="InterPro" id="IPR001041">
    <property type="entry name" value="2Fe-2S_ferredoxin-type"/>
</dbReference>
<evidence type="ECO:0000313" key="8">
    <source>
        <dbReference type="EMBL" id="SVD34051.1"/>
    </source>
</evidence>
<reference evidence="8" key="1">
    <citation type="submission" date="2018-05" db="EMBL/GenBank/DDBJ databases">
        <authorList>
            <person name="Lanie J.A."/>
            <person name="Ng W.-L."/>
            <person name="Kazmierczak K.M."/>
            <person name="Andrzejewski T.M."/>
            <person name="Davidsen T.M."/>
            <person name="Wayne K.J."/>
            <person name="Tettelin H."/>
            <person name="Glass J.I."/>
            <person name="Rusch D."/>
            <person name="Podicherti R."/>
            <person name="Tsui H.-C.T."/>
            <person name="Winkler M.E."/>
        </authorList>
    </citation>
    <scope>NUCLEOTIDE SEQUENCE</scope>
</reference>
<protein>
    <recommendedName>
        <fullName evidence="9">2Fe-2S ferredoxin-type domain-containing protein</fullName>
    </recommendedName>
</protein>
<dbReference type="GO" id="GO:0016491">
    <property type="term" value="F:oxidoreductase activity"/>
    <property type="evidence" value="ECO:0007669"/>
    <property type="project" value="InterPro"/>
</dbReference>
<evidence type="ECO:0000256" key="2">
    <source>
        <dbReference type="ARBA" id="ARBA00022485"/>
    </source>
</evidence>